<organism evidence="2 3">
    <name type="scientific">Chaetomidium leptoderma</name>
    <dbReference type="NCBI Taxonomy" id="669021"/>
    <lineage>
        <taxon>Eukaryota</taxon>
        <taxon>Fungi</taxon>
        <taxon>Dikarya</taxon>
        <taxon>Ascomycota</taxon>
        <taxon>Pezizomycotina</taxon>
        <taxon>Sordariomycetes</taxon>
        <taxon>Sordariomycetidae</taxon>
        <taxon>Sordariales</taxon>
        <taxon>Chaetomiaceae</taxon>
        <taxon>Chaetomidium</taxon>
    </lineage>
</organism>
<evidence type="ECO:0000256" key="1">
    <source>
        <dbReference type="SAM" id="MobiDB-lite"/>
    </source>
</evidence>
<dbReference type="AlphaFoldDB" id="A0AAN6VIK0"/>
<gene>
    <name evidence="2" type="ORF">C8A00DRAFT_16483</name>
</gene>
<evidence type="ECO:0000313" key="2">
    <source>
        <dbReference type="EMBL" id="KAK4152188.1"/>
    </source>
</evidence>
<comment type="caution">
    <text evidence="2">The sequence shown here is derived from an EMBL/GenBank/DDBJ whole genome shotgun (WGS) entry which is preliminary data.</text>
</comment>
<name>A0AAN6VIK0_9PEZI</name>
<proteinExistence type="predicted"/>
<feature type="region of interest" description="Disordered" evidence="1">
    <location>
        <begin position="360"/>
        <end position="405"/>
    </location>
</feature>
<dbReference type="Proteomes" id="UP001302745">
    <property type="component" value="Unassembled WGS sequence"/>
</dbReference>
<accession>A0AAN6VIK0</accession>
<reference evidence="2" key="2">
    <citation type="submission" date="2023-05" db="EMBL/GenBank/DDBJ databases">
        <authorList>
            <consortium name="Lawrence Berkeley National Laboratory"/>
            <person name="Steindorff A."/>
            <person name="Hensen N."/>
            <person name="Bonometti L."/>
            <person name="Westerberg I."/>
            <person name="Brannstrom I.O."/>
            <person name="Guillou S."/>
            <person name="Cros-Aarteil S."/>
            <person name="Calhoun S."/>
            <person name="Haridas S."/>
            <person name="Kuo A."/>
            <person name="Mondo S."/>
            <person name="Pangilinan J."/>
            <person name="Riley R."/>
            <person name="Labutti K."/>
            <person name="Andreopoulos B."/>
            <person name="Lipzen A."/>
            <person name="Chen C."/>
            <person name="Yanf M."/>
            <person name="Daum C."/>
            <person name="Ng V."/>
            <person name="Clum A."/>
            <person name="Ohm R."/>
            <person name="Martin F."/>
            <person name="Silar P."/>
            <person name="Natvig D."/>
            <person name="Lalanne C."/>
            <person name="Gautier V."/>
            <person name="Ament-Velasquez S.L."/>
            <person name="Kruys A."/>
            <person name="Hutchinson M.I."/>
            <person name="Powell A.J."/>
            <person name="Barry K."/>
            <person name="Miller A.N."/>
            <person name="Grigoriev I.V."/>
            <person name="Debuchy R."/>
            <person name="Gladieux P."/>
            <person name="Thoren M.H."/>
            <person name="Johannesson H."/>
        </authorList>
    </citation>
    <scope>NUCLEOTIDE SEQUENCE</scope>
    <source>
        <strain evidence="2">CBS 538.74</strain>
    </source>
</reference>
<protein>
    <submittedName>
        <fullName evidence="2">Uncharacterized protein</fullName>
    </submittedName>
</protein>
<keyword evidence="3" id="KW-1185">Reference proteome</keyword>
<feature type="compositionally biased region" description="Acidic residues" evidence="1">
    <location>
        <begin position="369"/>
        <end position="382"/>
    </location>
</feature>
<sequence length="442" mass="50211">MSPTSRPPNLIEYVWPCGHHENVQVQQAPGISFVRGQFSLPVAKPPEDFTEEERTGVPGRRKCCRCWATCSLFKPLEACEECDHPFAGCPTCMTVDSSGSREIATIERRPIGEFDQTPEFWRCNSCEHVNPFDGEGPINGFLAPKVADYMEDMECKMCAGRFTEDNWVISPYWVYLGTWNGRVVAEGGPWHWSLEWHRDCADENHTKDDCYATRKNGRRRRENPCIDKNFASESATKSLVPPILIVDTDHDHSLPPPSAGLTPFPEEHEYSSEREMMPDFQPEPSLHPDNQTMGTGAFTIGDYGDHDDEPGFEEPQGERGLEVPYDDQEPDLGSYYDPPTGDEEFLEEGEQLGEPELFRGEAGYQDDQPPLDDFFEEGEPALDDGYVGPSEDGLLSYAKPSLDDGKHDPPALVHCLKLTVQRPRFPRWRWPSRRIRRARFHP</sequence>
<dbReference type="EMBL" id="MU856984">
    <property type="protein sequence ID" value="KAK4152188.1"/>
    <property type="molecule type" value="Genomic_DNA"/>
</dbReference>
<reference evidence="2" key="1">
    <citation type="journal article" date="2023" name="Mol. Phylogenet. Evol.">
        <title>Genome-scale phylogeny and comparative genomics of the fungal order Sordariales.</title>
        <authorList>
            <person name="Hensen N."/>
            <person name="Bonometti L."/>
            <person name="Westerberg I."/>
            <person name="Brannstrom I.O."/>
            <person name="Guillou S."/>
            <person name="Cros-Aarteil S."/>
            <person name="Calhoun S."/>
            <person name="Haridas S."/>
            <person name="Kuo A."/>
            <person name="Mondo S."/>
            <person name="Pangilinan J."/>
            <person name="Riley R."/>
            <person name="LaButti K."/>
            <person name="Andreopoulos B."/>
            <person name="Lipzen A."/>
            <person name="Chen C."/>
            <person name="Yan M."/>
            <person name="Daum C."/>
            <person name="Ng V."/>
            <person name="Clum A."/>
            <person name="Steindorff A."/>
            <person name="Ohm R.A."/>
            <person name="Martin F."/>
            <person name="Silar P."/>
            <person name="Natvig D.O."/>
            <person name="Lalanne C."/>
            <person name="Gautier V."/>
            <person name="Ament-Velasquez S.L."/>
            <person name="Kruys A."/>
            <person name="Hutchinson M.I."/>
            <person name="Powell A.J."/>
            <person name="Barry K."/>
            <person name="Miller A.N."/>
            <person name="Grigoriev I.V."/>
            <person name="Debuchy R."/>
            <person name="Gladieux P."/>
            <person name="Hiltunen Thoren M."/>
            <person name="Johannesson H."/>
        </authorList>
    </citation>
    <scope>NUCLEOTIDE SEQUENCE</scope>
    <source>
        <strain evidence="2">CBS 538.74</strain>
    </source>
</reference>
<feature type="region of interest" description="Disordered" evidence="1">
    <location>
        <begin position="305"/>
        <end position="330"/>
    </location>
</feature>
<evidence type="ECO:0000313" key="3">
    <source>
        <dbReference type="Proteomes" id="UP001302745"/>
    </source>
</evidence>